<evidence type="ECO:0000313" key="3">
    <source>
        <dbReference type="EMBL" id="CAF2033139.1"/>
    </source>
</evidence>
<dbReference type="Proteomes" id="UP000663866">
    <property type="component" value="Unassembled WGS sequence"/>
</dbReference>
<dbReference type="Proteomes" id="UP000681720">
    <property type="component" value="Unassembled WGS sequence"/>
</dbReference>
<dbReference type="AlphaFoldDB" id="A0A815EX82"/>
<protein>
    <submittedName>
        <fullName evidence="1">Uncharacterized protein</fullName>
    </submittedName>
</protein>
<evidence type="ECO:0000313" key="10">
    <source>
        <dbReference type="EMBL" id="CAF4308086.1"/>
    </source>
</evidence>
<dbReference type="EMBL" id="CAJNRG010008716">
    <property type="protein sequence ID" value="CAF2106719.1"/>
    <property type="molecule type" value="Genomic_DNA"/>
</dbReference>
<evidence type="ECO:0000313" key="4">
    <source>
        <dbReference type="EMBL" id="CAF2041488.1"/>
    </source>
</evidence>
<dbReference type="Proteomes" id="UP000681967">
    <property type="component" value="Unassembled WGS sequence"/>
</dbReference>
<dbReference type="EMBL" id="CAJOBH010000329">
    <property type="protein sequence ID" value="CAF3782155.1"/>
    <property type="molecule type" value="Genomic_DNA"/>
</dbReference>
<dbReference type="Proteomes" id="UP000676336">
    <property type="component" value="Unassembled WGS sequence"/>
</dbReference>
<dbReference type="Proteomes" id="UP000663842">
    <property type="component" value="Unassembled WGS sequence"/>
</dbReference>
<evidence type="ECO:0000313" key="9">
    <source>
        <dbReference type="EMBL" id="CAF4282008.1"/>
    </source>
</evidence>
<sequence>MDPDECRNRITKIYLETMHDIEEFDLLLELCPSMTYFKVGYTCHLTIEHVLRCIIMKINHDHLRLLCFRIQTTDNYDDTIEKLEKMINVENLLLDYKMTHVCDNVYVEWK</sequence>
<evidence type="ECO:0000313" key="8">
    <source>
        <dbReference type="EMBL" id="CAF3982699.1"/>
    </source>
</evidence>
<evidence type="ECO:0000313" key="1">
    <source>
        <dbReference type="EMBL" id="CAF1317291.1"/>
    </source>
</evidence>
<evidence type="ECO:0000313" key="7">
    <source>
        <dbReference type="EMBL" id="CAF3821951.1"/>
    </source>
</evidence>
<evidence type="ECO:0000313" key="2">
    <source>
        <dbReference type="EMBL" id="CAF1326780.1"/>
    </source>
</evidence>
<dbReference type="EMBL" id="CAJOBI010003850">
    <property type="protein sequence ID" value="CAF3982699.1"/>
    <property type="molecule type" value="Genomic_DNA"/>
</dbReference>
<dbReference type="EMBL" id="CAJOBG010016556">
    <property type="protein sequence ID" value="CAF4308086.1"/>
    <property type="molecule type" value="Genomic_DNA"/>
</dbReference>
<evidence type="ECO:0000313" key="5">
    <source>
        <dbReference type="EMBL" id="CAF2106719.1"/>
    </source>
</evidence>
<accession>A0A815EX82</accession>
<dbReference type="Proteomes" id="UP000663855">
    <property type="component" value="Unassembled WGS sequence"/>
</dbReference>
<evidence type="ECO:0000313" key="12">
    <source>
        <dbReference type="Proteomes" id="UP000663866"/>
    </source>
</evidence>
<dbReference type="Proteomes" id="UP000663834">
    <property type="component" value="Unassembled WGS sequence"/>
</dbReference>
<dbReference type="EMBL" id="CAJNRE010004169">
    <property type="protein sequence ID" value="CAF2033139.1"/>
    <property type="molecule type" value="Genomic_DNA"/>
</dbReference>
<organism evidence="1 11">
    <name type="scientific">Rotaria magnacalcarata</name>
    <dbReference type="NCBI Taxonomy" id="392030"/>
    <lineage>
        <taxon>Eukaryota</taxon>
        <taxon>Metazoa</taxon>
        <taxon>Spiralia</taxon>
        <taxon>Gnathifera</taxon>
        <taxon>Rotifera</taxon>
        <taxon>Eurotatoria</taxon>
        <taxon>Bdelloidea</taxon>
        <taxon>Philodinida</taxon>
        <taxon>Philodinidae</taxon>
        <taxon>Rotaria</taxon>
    </lineage>
</organism>
<proteinExistence type="predicted"/>
<evidence type="ECO:0000313" key="6">
    <source>
        <dbReference type="EMBL" id="CAF3782155.1"/>
    </source>
</evidence>
<dbReference type="Proteomes" id="UP000663856">
    <property type="component" value="Unassembled WGS sequence"/>
</dbReference>
<dbReference type="EMBL" id="CAJNOV010008282">
    <property type="protein sequence ID" value="CAF1317291.1"/>
    <property type="molecule type" value="Genomic_DNA"/>
</dbReference>
<gene>
    <name evidence="6" type="ORF">BYL167_LOCUS1994</name>
    <name evidence="1" type="ORF">CJN711_LOCUS17747</name>
    <name evidence="7" type="ORF">GIL414_LOCUS2274</name>
    <name evidence="2" type="ORF">KQP761_LOCUS6029</name>
    <name evidence="3" type="ORF">MBJ925_LOCUS10200</name>
    <name evidence="10" type="ORF">OVN521_LOCUS31558</name>
    <name evidence="8" type="ORF">SMN809_LOCUS10948</name>
    <name evidence="9" type="ORF">UXM345_LOCUS32396</name>
    <name evidence="4" type="ORF">WKI299_LOCUS8410</name>
    <name evidence="5" type="ORF">XDN619_LOCUS19913</name>
</gene>
<name>A0A815EX82_9BILA</name>
<dbReference type="EMBL" id="CAJOBF010009833">
    <property type="protein sequence ID" value="CAF4282008.1"/>
    <property type="molecule type" value="Genomic_DNA"/>
</dbReference>
<dbReference type="OrthoDB" id="10039081at2759"/>
<reference evidence="1" key="1">
    <citation type="submission" date="2021-02" db="EMBL/GenBank/DDBJ databases">
        <authorList>
            <person name="Nowell W R."/>
        </authorList>
    </citation>
    <scope>NUCLEOTIDE SEQUENCE</scope>
</reference>
<comment type="caution">
    <text evidence="1">The sequence shown here is derived from an EMBL/GenBank/DDBJ whole genome shotgun (WGS) entry which is preliminary data.</text>
</comment>
<evidence type="ECO:0000313" key="11">
    <source>
        <dbReference type="Proteomes" id="UP000663855"/>
    </source>
</evidence>
<dbReference type="EMBL" id="CAJOBJ010000429">
    <property type="protein sequence ID" value="CAF3821951.1"/>
    <property type="molecule type" value="Genomic_DNA"/>
</dbReference>
<dbReference type="EMBL" id="CAJNOW010001719">
    <property type="protein sequence ID" value="CAF1326780.1"/>
    <property type="molecule type" value="Genomic_DNA"/>
</dbReference>
<dbReference type="Proteomes" id="UP000663824">
    <property type="component" value="Unassembled WGS sequence"/>
</dbReference>
<keyword evidence="12" id="KW-1185">Reference proteome</keyword>
<dbReference type="EMBL" id="CAJNRF010002702">
    <property type="protein sequence ID" value="CAF2041488.1"/>
    <property type="molecule type" value="Genomic_DNA"/>
</dbReference>
<dbReference type="Proteomes" id="UP000663887">
    <property type="component" value="Unassembled WGS sequence"/>
</dbReference>